<dbReference type="RefSeq" id="WP_380010777.1">
    <property type="nucleotide sequence ID" value="NZ_JBHLYR010000044.1"/>
</dbReference>
<reference evidence="1 2" key="1">
    <citation type="submission" date="2024-09" db="EMBL/GenBank/DDBJ databases">
        <authorList>
            <person name="Sun Q."/>
            <person name="Mori K."/>
        </authorList>
    </citation>
    <scope>NUCLEOTIDE SEQUENCE [LARGE SCALE GENOMIC DNA]</scope>
    <source>
        <strain evidence="1 2">JCM 13503</strain>
    </source>
</reference>
<comment type="caution">
    <text evidence="1">The sequence shown here is derived from an EMBL/GenBank/DDBJ whole genome shotgun (WGS) entry which is preliminary data.</text>
</comment>
<keyword evidence="2" id="KW-1185">Reference proteome</keyword>
<evidence type="ECO:0000313" key="1">
    <source>
        <dbReference type="EMBL" id="MFB9992934.1"/>
    </source>
</evidence>
<name>A0ABV6AZJ3_9DEIO</name>
<sequence length="128" mass="14975">MGWEDTEIERLTAQYGTVPPPWIPYPEFHPLSAFWRMGSGEGYIMLWGPWWRGQGFDEAQRLAYFRTFAPPPRWLPWMGDAVWGSASDDERDEDAAQELENAVLERLEGLGFGSRAEYLADWEDDRWE</sequence>
<protein>
    <submittedName>
        <fullName evidence="1">Uncharacterized protein</fullName>
    </submittedName>
</protein>
<evidence type="ECO:0000313" key="2">
    <source>
        <dbReference type="Proteomes" id="UP001589733"/>
    </source>
</evidence>
<dbReference type="EMBL" id="JBHLYR010000044">
    <property type="protein sequence ID" value="MFB9992934.1"/>
    <property type="molecule type" value="Genomic_DNA"/>
</dbReference>
<organism evidence="1 2">
    <name type="scientific">Deinococcus oregonensis</name>
    <dbReference type="NCBI Taxonomy" id="1805970"/>
    <lineage>
        <taxon>Bacteria</taxon>
        <taxon>Thermotogati</taxon>
        <taxon>Deinococcota</taxon>
        <taxon>Deinococci</taxon>
        <taxon>Deinococcales</taxon>
        <taxon>Deinococcaceae</taxon>
        <taxon>Deinococcus</taxon>
    </lineage>
</organism>
<dbReference type="Proteomes" id="UP001589733">
    <property type="component" value="Unassembled WGS sequence"/>
</dbReference>
<accession>A0ABV6AZJ3</accession>
<gene>
    <name evidence="1" type="ORF">ACFFLM_13245</name>
</gene>
<proteinExistence type="predicted"/>